<evidence type="ECO:0000313" key="3">
    <source>
        <dbReference type="EMBL" id="PPL16543.1"/>
    </source>
</evidence>
<feature type="transmembrane region" description="Helical" evidence="1">
    <location>
        <begin position="12"/>
        <end position="32"/>
    </location>
</feature>
<evidence type="ECO:0000259" key="2">
    <source>
        <dbReference type="PROSITE" id="PS51832"/>
    </source>
</evidence>
<dbReference type="Pfam" id="PF13487">
    <property type="entry name" value="HD_5"/>
    <property type="match status" value="1"/>
</dbReference>
<dbReference type="RefSeq" id="WP_181068210.1">
    <property type="nucleotide sequence ID" value="NZ_BMYB01000005.1"/>
</dbReference>
<evidence type="ECO:0000256" key="1">
    <source>
        <dbReference type="SAM" id="Phobius"/>
    </source>
</evidence>
<dbReference type="GO" id="GO:0008081">
    <property type="term" value="F:phosphoric diester hydrolase activity"/>
    <property type="evidence" value="ECO:0007669"/>
    <property type="project" value="UniProtKB-ARBA"/>
</dbReference>
<reference evidence="4" key="1">
    <citation type="submission" date="2016-11" db="EMBL/GenBank/DDBJ databases">
        <authorList>
            <person name="Sisinthy S."/>
            <person name="Ara S."/>
            <person name="Gundlapally S.R."/>
        </authorList>
    </citation>
    <scope>NUCLEOTIDE SEQUENCE [LARGE SCALE GENOMIC DNA]</scope>
    <source>
        <strain evidence="4">V1-41</strain>
    </source>
</reference>
<keyword evidence="1" id="KW-0472">Membrane</keyword>
<comment type="caution">
    <text evidence="3">The sequence shown here is derived from an EMBL/GenBank/DDBJ whole genome shotgun (WGS) entry which is preliminary data.</text>
</comment>
<dbReference type="Gene3D" id="1.10.3210.10">
    <property type="entry name" value="Hypothetical protein af1432"/>
    <property type="match status" value="2"/>
</dbReference>
<dbReference type="EMBL" id="MPZM01000014">
    <property type="protein sequence ID" value="PPL16543.1"/>
    <property type="molecule type" value="Genomic_DNA"/>
</dbReference>
<dbReference type="PANTHER" id="PTHR43155:SF2">
    <property type="entry name" value="CYCLIC DI-GMP PHOSPHODIESTERASE PA4108"/>
    <property type="match status" value="1"/>
</dbReference>
<keyword evidence="1" id="KW-1133">Transmembrane helix</keyword>
<dbReference type="InterPro" id="IPR037522">
    <property type="entry name" value="HD_GYP_dom"/>
</dbReference>
<proteinExistence type="predicted"/>
<keyword evidence="4" id="KW-1185">Reference proteome</keyword>
<dbReference type="SUPFAM" id="SSF109604">
    <property type="entry name" value="HD-domain/PDEase-like"/>
    <property type="match status" value="2"/>
</dbReference>
<name>A0A2P5TM80_9GAMM</name>
<gene>
    <name evidence="3" type="ORF">UN63_08265</name>
</gene>
<evidence type="ECO:0000313" key="4">
    <source>
        <dbReference type="Proteomes" id="UP000242231"/>
    </source>
</evidence>
<feature type="transmembrane region" description="Helical" evidence="1">
    <location>
        <begin position="337"/>
        <end position="355"/>
    </location>
</feature>
<keyword evidence="1" id="KW-0812">Transmembrane</keyword>
<dbReference type="PANTHER" id="PTHR43155">
    <property type="entry name" value="CYCLIC DI-GMP PHOSPHODIESTERASE PA4108-RELATED"/>
    <property type="match status" value="1"/>
</dbReference>
<dbReference type="Gene3D" id="3.30.450.20">
    <property type="entry name" value="PAS domain"/>
    <property type="match status" value="1"/>
</dbReference>
<dbReference type="PROSITE" id="PS51832">
    <property type="entry name" value="HD_GYP"/>
    <property type="match status" value="1"/>
</dbReference>
<dbReference type="InterPro" id="IPR003607">
    <property type="entry name" value="HD/PDEase_dom"/>
</dbReference>
<dbReference type="SMART" id="SM00471">
    <property type="entry name" value="HDc"/>
    <property type="match status" value="1"/>
</dbReference>
<accession>A0A2P5TM80</accession>
<sequence>MPPFYSRFSLRVYITCMFATLVILLGTVLIYAQHRHNSAFLLANSEHRLSVLKSQLSQRLEHELSNINTSLTLMRANGVTLVGTEQEPARWWPLLHPLLAASPQVTAFYVGEYDGRMLVFRIMHDQQMRTAFAAPQAADLVLEIMTPGSATRRFYFDRTYRMVDEVEFYAESFDSRTRPWFDSTLAQPGLHITPPYLFHASQKQGITLSLGDATQQRVWAADLLLSELDAQLEQGLPEARTLLLLAPEFQILAGSQPDSVSDDVQPAFNGLEGFEVLSSQPDRESWTVELNGDLWLGQQIPLTLAAGNNGTLDLRLSTLIPYRKLMAEALNFGRSQAWLTLLIVALSLPVVIMASRAISRPLRQMAEDLKGIQEFDFDGLKERHYFYQELDAQAHAITLMHRTLAGFIQELHSLSQSDDFNNMLQRLSQGIQHLSGGQRCLVYRARQQENAHCLVLLDKEQEQQHQIPLPDNAGPDELSALLLQTLEGHGLRFEPPWLLYDRFGKLNGAIMLGLSYGTARLSAGKRRFISHYSEFANLALEDMALFEQQQKMTESMIRVIASAIDAKSPYTSGHCQRVPELTLMLARAAHHSETGNYADFRLSEQEWEALYLASWLHDCGKVVTPEHVIDKATKLETIYNRLHEIRTRFEVLKRDADIIYWQGRADGEDEHRLASIRADQHRQLDEDFTFIANLNQGGETVSQTQLERLNRIAERRWLRTLDNTLGLSWEEEQRRGDIEPVPAWEPLLADKPWHRLPYPTKERIDHDNLWGITLVQPELKLDLGEHYNLAIARGTLTPEERYTINAHMVHTLIMLSELHYPDHLGEVPMLAAGHHERMDGQGYPRSLKAGELPLQARMMALADVFEALTAADRPYKKPKSLSEALTIMATMVKKQHLDPGLFRFFVEQEIYLQYGSRFLAPEQLDPVNKQQILDLMC</sequence>
<dbReference type="AlphaFoldDB" id="A0A2P5TM80"/>
<organism evidence="3 4">
    <name type="scientific">Oceanisphaera arctica</name>
    <dbReference type="NCBI Taxonomy" id="641510"/>
    <lineage>
        <taxon>Bacteria</taxon>
        <taxon>Pseudomonadati</taxon>
        <taxon>Pseudomonadota</taxon>
        <taxon>Gammaproteobacteria</taxon>
        <taxon>Aeromonadales</taxon>
        <taxon>Aeromonadaceae</taxon>
        <taxon>Oceanisphaera</taxon>
    </lineage>
</organism>
<feature type="domain" description="HD-GYP" evidence="2">
    <location>
        <begin position="712"/>
        <end position="921"/>
    </location>
</feature>
<protein>
    <recommendedName>
        <fullName evidence="2">HD-GYP domain-containing protein</fullName>
    </recommendedName>
</protein>
<dbReference type="Proteomes" id="UP000242231">
    <property type="component" value="Unassembled WGS sequence"/>
</dbReference>
<dbReference type="CDD" id="cd00077">
    <property type="entry name" value="HDc"/>
    <property type="match status" value="2"/>
</dbReference>